<feature type="domain" description="Beta-ketoacyl synthase-like N-terminal" evidence="5">
    <location>
        <begin position="64"/>
        <end position="234"/>
    </location>
</feature>
<organism evidence="7 8">
    <name type="scientific">Enterobacter cloacae subsp. cloacae (strain ATCC 13047 / DSM 30054 / NBRC 13535 / NCTC 10005 / WDCM 00083 / NCDC 279-56)</name>
    <dbReference type="NCBI Taxonomy" id="716541"/>
    <lineage>
        <taxon>Bacteria</taxon>
        <taxon>Pseudomonadati</taxon>
        <taxon>Pseudomonadota</taxon>
        <taxon>Gammaproteobacteria</taxon>
        <taxon>Enterobacterales</taxon>
        <taxon>Enterobacteriaceae</taxon>
        <taxon>Enterobacter</taxon>
        <taxon>Enterobacter cloacae complex</taxon>
    </lineage>
</organism>
<dbReference type="EMBL" id="CP001918">
    <property type="protein sequence ID" value="ADF60592.1"/>
    <property type="molecule type" value="Genomic_DNA"/>
</dbReference>
<keyword evidence="8" id="KW-1185">Reference proteome</keyword>
<dbReference type="InterPro" id="IPR016039">
    <property type="entry name" value="Thiolase-like"/>
</dbReference>
<name>A0A0H3CHG8_ENTCC</name>
<dbReference type="InterPro" id="IPR050091">
    <property type="entry name" value="PKS_NRPS_Biosynth_Enz"/>
</dbReference>
<keyword evidence="1" id="KW-0596">Phosphopantetheine</keyword>
<dbReference type="InterPro" id="IPR014030">
    <property type="entry name" value="Ketoacyl_synth_N"/>
</dbReference>
<dbReference type="Pfam" id="PF02801">
    <property type="entry name" value="Ketoacyl-synt_C"/>
    <property type="match status" value="1"/>
</dbReference>
<evidence type="ECO:0000313" key="7">
    <source>
        <dbReference type="EMBL" id="ADF60592.1"/>
    </source>
</evidence>
<gene>
    <name evidence="7" type="ordered locus">ECL_01031</name>
</gene>
<accession>A0A0H3CHG8</accession>
<evidence type="ECO:0000313" key="8">
    <source>
        <dbReference type="Proteomes" id="UP000002363"/>
    </source>
</evidence>
<dbReference type="InterPro" id="IPR047224">
    <property type="entry name" value="FAS_alpha_su_C"/>
</dbReference>
<dbReference type="STRING" id="716541.ECL_01031"/>
<dbReference type="PANTHER" id="PTHR43775:SF37">
    <property type="entry name" value="SI:DKEY-61P9.11"/>
    <property type="match status" value="1"/>
</dbReference>
<reference evidence="7 8" key="1">
    <citation type="journal article" date="2010" name="J. Bacteriol.">
        <title>Complete genome sequence of Enterobacter cloacae subsp. cloacae type strain ATCC 13047.</title>
        <authorList>
            <person name="Ren Y."/>
            <person name="Ren Y."/>
            <person name="Zhou Z."/>
            <person name="Guo X."/>
            <person name="Li Y."/>
            <person name="Feng L."/>
            <person name="Wang L."/>
        </authorList>
    </citation>
    <scope>NUCLEOTIDE SEQUENCE [LARGE SCALE GENOMIC DNA]</scope>
    <source>
        <strain evidence="8">ATCC 13047 / DSM 30054 / NBRC 13535 / NCTC 10005 / WDCM 00083 / NCDC 279-56</strain>
    </source>
</reference>
<dbReference type="HOGENOM" id="CLU_675680_0_0_6"/>
<evidence type="ECO:0000259" key="6">
    <source>
        <dbReference type="Pfam" id="PF02801"/>
    </source>
</evidence>
<proteinExistence type="inferred from homology"/>
<dbReference type="KEGG" id="enc:ECL_01031"/>
<evidence type="ECO:0000256" key="1">
    <source>
        <dbReference type="ARBA" id="ARBA00022450"/>
    </source>
</evidence>
<dbReference type="GO" id="GO:0004312">
    <property type="term" value="F:fatty acid synthase activity"/>
    <property type="evidence" value="ECO:0007669"/>
    <property type="project" value="TreeGrafter"/>
</dbReference>
<dbReference type="Pfam" id="PF00109">
    <property type="entry name" value="ketoacyl-synt"/>
    <property type="match status" value="1"/>
</dbReference>
<evidence type="ECO:0000259" key="5">
    <source>
        <dbReference type="Pfam" id="PF00109"/>
    </source>
</evidence>
<dbReference type="OrthoDB" id="6452348at2"/>
<evidence type="ECO:0000256" key="4">
    <source>
        <dbReference type="RuleBase" id="RU003694"/>
    </source>
</evidence>
<sequence>MDNAAIISGFSSCLPFAEDSLQLIQNLKLGKRVERKPWFKSDDEAIKCGFDGNKHIATLDHTDDSALDLLYRLIDDALDQADLDVQWLAGCNARVYLTGIGPRVDGMAFKSFYNKNDVEDIYLSKSLMQLYVDNMSQDRIAGHLARKYNLQYLPPNMNCTSNSSMTAVHLGCQAIEHGGVDIVLVVNCSKIKTQDIWFLDTQSMLDSHLVQPFGENSQGVLFAEGYSAILLENSRHRRARKAKGGVRLQTTYTQIGAGRSNDSSWLSTNILKVMQATMKKAELDVEALCAIIPHGNGSSVSDKAEAKAIAMLTEGHPVPVLAYKGQIGYTATGSGIVDLIIGHHSLTQQELISPVGNDTIIDAVAQHVLIDRGVIGHHKNHLLKVGVGVDGSIIGAVMSTGHPGC</sequence>
<dbReference type="PANTHER" id="PTHR43775">
    <property type="entry name" value="FATTY ACID SYNTHASE"/>
    <property type="match status" value="1"/>
</dbReference>
<feature type="domain" description="Beta-ketoacyl synthase C-terminal" evidence="6">
    <location>
        <begin position="271"/>
        <end position="350"/>
    </location>
</feature>
<dbReference type="EnsemblBacteria" id="ADF60592">
    <property type="protein sequence ID" value="ADF60592"/>
    <property type="gene ID" value="ECL_01031"/>
</dbReference>
<dbReference type="Gene3D" id="3.40.47.10">
    <property type="match status" value="2"/>
</dbReference>
<dbReference type="SUPFAM" id="SSF53901">
    <property type="entry name" value="Thiolase-like"/>
    <property type="match status" value="1"/>
</dbReference>
<evidence type="ECO:0000256" key="3">
    <source>
        <dbReference type="ARBA" id="ARBA00022679"/>
    </source>
</evidence>
<dbReference type="PATRIC" id="fig|716541.4.peg.1286"/>
<evidence type="ECO:0008006" key="9">
    <source>
        <dbReference type="Google" id="ProtNLM"/>
    </source>
</evidence>
<dbReference type="CDD" id="cd00828">
    <property type="entry name" value="elong_cond_enzymes"/>
    <property type="match status" value="1"/>
</dbReference>
<dbReference type="eggNOG" id="COG0304">
    <property type="taxonomic scope" value="Bacteria"/>
</dbReference>
<comment type="similarity">
    <text evidence="4">Belongs to the thiolase-like superfamily. Beta-ketoacyl-ACP synthases family.</text>
</comment>
<dbReference type="Proteomes" id="UP000002363">
    <property type="component" value="Chromosome"/>
</dbReference>
<evidence type="ECO:0000256" key="2">
    <source>
        <dbReference type="ARBA" id="ARBA00022553"/>
    </source>
</evidence>
<protein>
    <recommendedName>
        <fullName evidence="9">Beta-ketoacyl synthase</fullName>
    </recommendedName>
</protein>
<dbReference type="RefSeq" id="WP_013095704.1">
    <property type="nucleotide sequence ID" value="NC_014121.1"/>
</dbReference>
<dbReference type="AlphaFoldDB" id="A0A0H3CHG8"/>
<keyword evidence="2" id="KW-0597">Phosphoprotein</keyword>
<dbReference type="GO" id="GO:0006633">
    <property type="term" value="P:fatty acid biosynthetic process"/>
    <property type="evidence" value="ECO:0007669"/>
    <property type="project" value="TreeGrafter"/>
</dbReference>
<dbReference type="InterPro" id="IPR014031">
    <property type="entry name" value="Ketoacyl_synth_C"/>
</dbReference>
<keyword evidence="3 4" id="KW-0808">Transferase</keyword>